<accession>A0A151GS44</accession>
<dbReference type="InterPro" id="IPR006603">
    <property type="entry name" value="PQ-loop_rpt"/>
</dbReference>
<evidence type="ECO:0000256" key="3">
    <source>
        <dbReference type="ARBA" id="ARBA00022989"/>
    </source>
</evidence>
<dbReference type="GO" id="GO:0015174">
    <property type="term" value="F:basic amino acid transmembrane transporter activity"/>
    <property type="evidence" value="ECO:0007669"/>
    <property type="project" value="UniProtKB-ARBA"/>
</dbReference>
<dbReference type="GO" id="GO:0098852">
    <property type="term" value="C:lytic vacuole membrane"/>
    <property type="evidence" value="ECO:0007669"/>
    <property type="project" value="UniProtKB-ARBA"/>
</dbReference>
<feature type="transmembrane region" description="Helical" evidence="8">
    <location>
        <begin position="277"/>
        <end position="297"/>
    </location>
</feature>
<reference evidence="9 10" key="1">
    <citation type="journal article" date="2016" name="Sci. Rep.">
        <title>Insights into Adaptations to a Near-Obligate Nematode Endoparasitic Lifestyle from the Finished Genome of Drechmeria coniospora.</title>
        <authorList>
            <person name="Zhang L."/>
            <person name="Zhou Z."/>
            <person name="Guo Q."/>
            <person name="Fokkens L."/>
            <person name="Miskei M."/>
            <person name="Pocsi I."/>
            <person name="Zhang W."/>
            <person name="Chen M."/>
            <person name="Wang L."/>
            <person name="Sun Y."/>
            <person name="Donzelli B.G."/>
            <person name="Gibson D.M."/>
            <person name="Nelson D.R."/>
            <person name="Luo J.G."/>
            <person name="Rep M."/>
            <person name="Liu H."/>
            <person name="Yang S."/>
            <person name="Wang J."/>
            <person name="Krasnoff S.B."/>
            <person name="Xu Y."/>
            <person name="Molnar I."/>
            <person name="Lin M."/>
        </authorList>
    </citation>
    <scope>NUCLEOTIDE SEQUENCE [LARGE SCALE GENOMIC DNA]</scope>
    <source>
        <strain evidence="9 10">ARSEF 6962</strain>
    </source>
</reference>
<dbReference type="FunCoup" id="A0A151GS44">
    <property type="interactions" value="298"/>
</dbReference>
<keyword evidence="3 8" id="KW-1133">Transmembrane helix</keyword>
<name>A0A151GS44_DRECN</name>
<gene>
    <name evidence="9" type="ORF">DCS_01070</name>
</gene>
<comment type="similarity">
    <text evidence="5">Belongs to the laat-1 family.</text>
</comment>
<dbReference type="Gene3D" id="1.20.1280.290">
    <property type="match status" value="2"/>
</dbReference>
<dbReference type="PANTHER" id="PTHR16201:SF44">
    <property type="entry name" value="SEVEN TRANSMEMBRANE PROTEIN 1"/>
    <property type="match status" value="1"/>
</dbReference>
<sequence length="418" mass="44905">MHPLLLHRAPLPALIAGSNPSRVPPRGPARSDVPASTSCAGPPTQPKPNELARGLLLARRLRLPRPPRIVASLACSCLHSRLDAHRPRTPTTGARAQSEMSVQTGADFTAAEAPPLPMGEALSGIFGSVSLAAWICLLIPQLLANYRAKSADGLSMAFLVVWFLGDVSNLMGALLTHLAPTAIALAVYFCILDFILIGQVLYYNTLNARRLAAARSEAAAAVSETSPLLGRRRSSSIGLPGSHRRHSTHEESSLEPIRKVVAGEDETQDGRPWLHNALGLLAVWLVGFVGWFVSFKAGAWSGEGPGQPESPKAGNPPLEALGLALGYASAAFYLCARIPQIYKNFQEKSCEGLSLLFFLLSLTGNLTYGLSLIAYSQDRSHLITAFPWLLGSLGTMVEDATIFVQFRIYRKEACDTPL</sequence>
<evidence type="ECO:0000313" key="9">
    <source>
        <dbReference type="EMBL" id="KYK59936.1"/>
    </source>
</evidence>
<feature type="transmembrane region" description="Helical" evidence="8">
    <location>
        <begin position="156"/>
        <end position="176"/>
    </location>
</feature>
<keyword evidence="10" id="KW-1185">Reference proteome</keyword>
<keyword evidence="4 8" id="KW-0472">Membrane</keyword>
<dbReference type="RefSeq" id="XP_040659288.1">
    <property type="nucleotide sequence ID" value="XM_040798405.1"/>
</dbReference>
<keyword evidence="2 8" id="KW-0812">Transmembrane</keyword>
<feature type="transmembrane region" description="Helical" evidence="8">
    <location>
        <begin position="317"/>
        <end position="335"/>
    </location>
</feature>
<feature type="transmembrane region" description="Helical" evidence="8">
    <location>
        <begin position="382"/>
        <end position="404"/>
    </location>
</feature>
<feature type="transmembrane region" description="Helical" evidence="8">
    <location>
        <begin position="182"/>
        <end position="203"/>
    </location>
</feature>
<evidence type="ECO:0000256" key="8">
    <source>
        <dbReference type="SAM" id="Phobius"/>
    </source>
</evidence>
<feature type="transmembrane region" description="Helical" evidence="8">
    <location>
        <begin position="355"/>
        <end position="376"/>
    </location>
</feature>
<dbReference type="FunFam" id="1.20.1280.290:FF:000012">
    <property type="entry name" value="Vacuolar membrane PQ loop repeat protein"/>
    <property type="match status" value="1"/>
</dbReference>
<comment type="caution">
    <text evidence="9">The sequence shown here is derived from an EMBL/GenBank/DDBJ whole genome shotgun (WGS) entry which is preliminary data.</text>
</comment>
<evidence type="ECO:0000256" key="2">
    <source>
        <dbReference type="ARBA" id="ARBA00022692"/>
    </source>
</evidence>
<dbReference type="FunFam" id="1.20.1280.290:FF:000009">
    <property type="entry name" value="PQ loop repeat family protein"/>
    <property type="match status" value="1"/>
</dbReference>
<comment type="subcellular location">
    <subcellularLocation>
        <location evidence="1">Membrane</location>
        <topology evidence="1">Multi-pass membrane protein</topology>
    </subcellularLocation>
</comment>
<protein>
    <submittedName>
        <fullName evidence="9">Protein RTC2</fullName>
    </submittedName>
</protein>
<dbReference type="GeneID" id="63713713"/>
<feature type="transmembrane region" description="Helical" evidence="8">
    <location>
        <begin position="121"/>
        <end position="144"/>
    </location>
</feature>
<dbReference type="InterPro" id="IPR051415">
    <property type="entry name" value="LAAT-1"/>
</dbReference>
<dbReference type="AlphaFoldDB" id="A0A151GS44"/>
<dbReference type="GO" id="GO:0034486">
    <property type="term" value="P:vacuolar transmembrane transport"/>
    <property type="evidence" value="ECO:0007669"/>
    <property type="project" value="UniProtKB-ARBA"/>
</dbReference>
<feature type="region of interest" description="Disordered" evidence="7">
    <location>
        <begin position="16"/>
        <end position="49"/>
    </location>
</feature>
<dbReference type="Pfam" id="PF04193">
    <property type="entry name" value="PQ-loop"/>
    <property type="match status" value="2"/>
</dbReference>
<evidence type="ECO:0000256" key="7">
    <source>
        <dbReference type="SAM" id="MobiDB-lite"/>
    </source>
</evidence>
<evidence type="ECO:0000256" key="5">
    <source>
        <dbReference type="ARBA" id="ARBA00038039"/>
    </source>
</evidence>
<dbReference type="PANTHER" id="PTHR16201">
    <property type="entry name" value="SEVEN TRANSMEMBRANE PROTEIN 1-RELATED"/>
    <property type="match status" value="1"/>
</dbReference>
<evidence type="ECO:0000256" key="4">
    <source>
        <dbReference type="ARBA" id="ARBA00023136"/>
    </source>
</evidence>
<proteinExistence type="inferred from homology"/>
<dbReference type="EMBL" id="LAYC01000001">
    <property type="protein sequence ID" value="KYK59936.1"/>
    <property type="molecule type" value="Genomic_DNA"/>
</dbReference>
<evidence type="ECO:0000256" key="1">
    <source>
        <dbReference type="ARBA" id="ARBA00004141"/>
    </source>
</evidence>
<comment type="catalytic activity">
    <reaction evidence="6">
        <text>L-histidine(out) + L-arginine(in) = L-histidine(in) + L-arginine(out)</text>
        <dbReference type="Rhea" id="RHEA:71063"/>
        <dbReference type="ChEBI" id="CHEBI:32682"/>
        <dbReference type="ChEBI" id="CHEBI:57595"/>
    </reaction>
</comment>
<organism evidence="9 10">
    <name type="scientific">Drechmeria coniospora</name>
    <name type="common">Nematophagous fungus</name>
    <name type="synonym">Meria coniospora</name>
    <dbReference type="NCBI Taxonomy" id="98403"/>
    <lineage>
        <taxon>Eukaryota</taxon>
        <taxon>Fungi</taxon>
        <taxon>Dikarya</taxon>
        <taxon>Ascomycota</taxon>
        <taxon>Pezizomycotina</taxon>
        <taxon>Sordariomycetes</taxon>
        <taxon>Hypocreomycetidae</taxon>
        <taxon>Hypocreales</taxon>
        <taxon>Ophiocordycipitaceae</taxon>
        <taxon>Drechmeria</taxon>
    </lineage>
</organism>
<feature type="region of interest" description="Disordered" evidence="7">
    <location>
        <begin position="231"/>
        <end position="255"/>
    </location>
</feature>
<dbReference type="InParanoid" id="A0A151GS44"/>
<evidence type="ECO:0000256" key="6">
    <source>
        <dbReference type="ARBA" id="ARBA00050768"/>
    </source>
</evidence>
<dbReference type="SMART" id="SM00679">
    <property type="entry name" value="CTNS"/>
    <property type="match status" value="2"/>
</dbReference>
<evidence type="ECO:0000313" key="10">
    <source>
        <dbReference type="Proteomes" id="UP000076580"/>
    </source>
</evidence>
<dbReference type="Proteomes" id="UP000076580">
    <property type="component" value="Chromosome 01"/>
</dbReference>